<keyword evidence="3" id="KW-1185">Reference proteome</keyword>
<gene>
    <name evidence="2" type="ORF">QBZ16_003402</name>
</gene>
<sequence>MQHKSKERDEADERLLAEARAFLKKKLDEGPSSTARDDKKKHKKRQKEPIPVYKGSFPQLTPDDYFARNAEFSKWLKEERGEYFNDLGGDEARARFGTFVKHWNAGRLPASFYEGSAGKGGAPRTGYTWKFAG</sequence>
<protein>
    <submittedName>
        <fullName evidence="2">Uncharacterized protein</fullName>
    </submittedName>
</protein>
<evidence type="ECO:0000313" key="3">
    <source>
        <dbReference type="Proteomes" id="UP001255856"/>
    </source>
</evidence>
<dbReference type="InterPro" id="IPR044688">
    <property type="entry name" value="SCI-1-like"/>
</dbReference>
<dbReference type="Proteomes" id="UP001255856">
    <property type="component" value="Unassembled WGS sequence"/>
</dbReference>
<comment type="caution">
    <text evidence="2">The sequence shown here is derived from an EMBL/GenBank/DDBJ whole genome shotgun (WGS) entry which is preliminary data.</text>
</comment>
<dbReference type="PANTHER" id="PTHR34117">
    <property type="entry name" value="STYLE CELL-CYCLE INHIBITOR 1"/>
    <property type="match status" value="1"/>
</dbReference>
<evidence type="ECO:0000313" key="2">
    <source>
        <dbReference type="EMBL" id="KAK2078562.1"/>
    </source>
</evidence>
<evidence type="ECO:0000256" key="1">
    <source>
        <dbReference type="SAM" id="MobiDB-lite"/>
    </source>
</evidence>
<organism evidence="2 3">
    <name type="scientific">Prototheca wickerhamii</name>
    <dbReference type="NCBI Taxonomy" id="3111"/>
    <lineage>
        <taxon>Eukaryota</taxon>
        <taxon>Viridiplantae</taxon>
        <taxon>Chlorophyta</taxon>
        <taxon>core chlorophytes</taxon>
        <taxon>Trebouxiophyceae</taxon>
        <taxon>Chlorellales</taxon>
        <taxon>Chlorellaceae</taxon>
        <taxon>Prototheca</taxon>
    </lineage>
</organism>
<feature type="region of interest" description="Disordered" evidence="1">
    <location>
        <begin position="23"/>
        <end position="56"/>
    </location>
</feature>
<dbReference type="EMBL" id="JASFZW010000004">
    <property type="protein sequence ID" value="KAK2078562.1"/>
    <property type="molecule type" value="Genomic_DNA"/>
</dbReference>
<proteinExistence type="predicted"/>
<accession>A0AAD9ILS3</accession>
<reference evidence="2" key="1">
    <citation type="submission" date="2021-01" db="EMBL/GenBank/DDBJ databases">
        <authorList>
            <person name="Eckstrom K.M.E."/>
        </authorList>
    </citation>
    <scope>NUCLEOTIDE SEQUENCE</scope>
    <source>
        <strain evidence="2">UVCC 0001</strain>
    </source>
</reference>
<dbReference type="AlphaFoldDB" id="A0AAD9ILS3"/>
<dbReference type="PANTHER" id="PTHR34117:SF1">
    <property type="entry name" value="STYLE CELL-CYCLE INHIBITOR 1"/>
    <property type="match status" value="1"/>
</dbReference>
<name>A0AAD9ILS3_PROWI</name>